<dbReference type="RefSeq" id="WP_147377220.1">
    <property type="nucleotide sequence ID" value="NZ_RAPN01000001.1"/>
</dbReference>
<reference evidence="1 2" key="1">
    <citation type="submission" date="2018-09" db="EMBL/GenBank/DDBJ databases">
        <title>Genomic Encyclopedia of Archaeal and Bacterial Type Strains, Phase II (KMG-II): from individual species to whole genera.</title>
        <authorList>
            <person name="Goeker M."/>
        </authorList>
    </citation>
    <scope>NUCLEOTIDE SEQUENCE [LARGE SCALE GENOMIC DNA]</scope>
    <source>
        <strain evidence="1 2">DSM 27148</strain>
    </source>
</reference>
<organism evidence="1 2">
    <name type="scientific">Mangrovibacterium diazotrophicum</name>
    <dbReference type="NCBI Taxonomy" id="1261403"/>
    <lineage>
        <taxon>Bacteria</taxon>
        <taxon>Pseudomonadati</taxon>
        <taxon>Bacteroidota</taxon>
        <taxon>Bacteroidia</taxon>
        <taxon>Marinilabiliales</taxon>
        <taxon>Prolixibacteraceae</taxon>
        <taxon>Mangrovibacterium</taxon>
    </lineage>
</organism>
<dbReference type="OrthoDB" id="679569at2"/>
<dbReference type="Proteomes" id="UP000283387">
    <property type="component" value="Unassembled WGS sequence"/>
</dbReference>
<evidence type="ECO:0000313" key="2">
    <source>
        <dbReference type="Proteomes" id="UP000283387"/>
    </source>
</evidence>
<keyword evidence="2" id="KW-1185">Reference proteome</keyword>
<sequence>MKKTIYVLFVILFISCHREFQSSNIWTVEFDTVSSSFYMKERSNQKTQSADQIVQMINRENPSIQIELCKVSNDTAYVRISDGEFLTQQSGTAGADSYLAIVVYNLSEFENIEYINFDFEPGDHAMPGTYSRKDFINF</sequence>
<accession>A0A419W9R6</accession>
<dbReference type="PROSITE" id="PS51257">
    <property type="entry name" value="PROKAR_LIPOPROTEIN"/>
    <property type="match status" value="1"/>
</dbReference>
<dbReference type="AlphaFoldDB" id="A0A419W9R6"/>
<protein>
    <submittedName>
        <fullName evidence="1">Uncharacterized protein</fullName>
    </submittedName>
</protein>
<comment type="caution">
    <text evidence="1">The sequence shown here is derived from an EMBL/GenBank/DDBJ whole genome shotgun (WGS) entry which is preliminary data.</text>
</comment>
<name>A0A419W9R6_9BACT</name>
<proteinExistence type="predicted"/>
<evidence type="ECO:0000313" key="1">
    <source>
        <dbReference type="EMBL" id="RKD92221.1"/>
    </source>
</evidence>
<dbReference type="EMBL" id="RAPN01000001">
    <property type="protein sequence ID" value="RKD92221.1"/>
    <property type="molecule type" value="Genomic_DNA"/>
</dbReference>
<gene>
    <name evidence="1" type="ORF">BC643_2591</name>
</gene>